<evidence type="ECO:0000256" key="2">
    <source>
        <dbReference type="ARBA" id="ARBA00005025"/>
    </source>
</evidence>
<accession>A0A8J8BA76</accession>
<proteinExistence type="inferred from homology"/>
<dbReference type="InterPro" id="IPR029035">
    <property type="entry name" value="DHS-like_NAD/FAD-binding_dom"/>
</dbReference>
<feature type="region of interest" description="Disordered" evidence="15">
    <location>
        <begin position="1"/>
        <end position="26"/>
    </location>
</feature>
<keyword evidence="9" id="KW-0274">FAD</keyword>
<evidence type="ECO:0000256" key="10">
    <source>
        <dbReference type="ARBA" id="ARBA00022842"/>
    </source>
</evidence>
<evidence type="ECO:0000259" key="18">
    <source>
        <dbReference type="Pfam" id="PF02776"/>
    </source>
</evidence>
<comment type="pathway">
    <text evidence="1 14">Amino-acid biosynthesis; L-isoleucine biosynthesis; L-isoleucine from 2-oxobutanoate: step 1/4.</text>
</comment>
<dbReference type="FunFam" id="3.40.50.970:FF:000016">
    <property type="entry name" value="Acetolactate synthase"/>
    <property type="match status" value="1"/>
</dbReference>
<feature type="domain" description="Thiamine pyrophosphate enzyme TPP-binding" evidence="17">
    <location>
        <begin position="417"/>
        <end position="581"/>
    </location>
</feature>
<dbReference type="GO" id="GO:0009097">
    <property type="term" value="P:isoleucine biosynthetic process"/>
    <property type="evidence" value="ECO:0007669"/>
    <property type="project" value="UniProtKB-UniPathway"/>
</dbReference>
<keyword evidence="20" id="KW-1185">Reference proteome</keyword>
<evidence type="ECO:0000256" key="6">
    <source>
        <dbReference type="ARBA" id="ARBA00022630"/>
    </source>
</evidence>
<organism evidence="19 20">
    <name type="scientific">Actinocrinis puniceicyclus</name>
    <dbReference type="NCBI Taxonomy" id="977794"/>
    <lineage>
        <taxon>Bacteria</taxon>
        <taxon>Bacillati</taxon>
        <taxon>Actinomycetota</taxon>
        <taxon>Actinomycetes</taxon>
        <taxon>Catenulisporales</taxon>
        <taxon>Actinospicaceae</taxon>
        <taxon>Actinocrinis</taxon>
    </lineage>
</organism>
<feature type="compositionally biased region" description="Polar residues" evidence="15">
    <location>
        <begin position="13"/>
        <end position="22"/>
    </location>
</feature>
<dbReference type="GO" id="GO:0003984">
    <property type="term" value="F:acetolactate synthase activity"/>
    <property type="evidence" value="ECO:0007669"/>
    <property type="project" value="UniProtKB-EC"/>
</dbReference>
<dbReference type="CDD" id="cd02015">
    <property type="entry name" value="TPP_AHAS"/>
    <property type="match status" value="1"/>
</dbReference>
<evidence type="ECO:0000313" key="20">
    <source>
        <dbReference type="Proteomes" id="UP000677913"/>
    </source>
</evidence>
<dbReference type="InterPro" id="IPR011766">
    <property type="entry name" value="TPP_enzyme_TPP-bd"/>
</dbReference>
<dbReference type="GO" id="GO:0009099">
    <property type="term" value="P:L-valine biosynthetic process"/>
    <property type="evidence" value="ECO:0007669"/>
    <property type="project" value="UniProtKB-UniPathway"/>
</dbReference>
<keyword evidence="5 14" id="KW-0028">Amino-acid biosynthesis</keyword>
<evidence type="ECO:0000256" key="7">
    <source>
        <dbReference type="ARBA" id="ARBA00022679"/>
    </source>
</evidence>
<dbReference type="EMBL" id="JAGSXH010000004">
    <property type="protein sequence ID" value="MBS2961793.1"/>
    <property type="molecule type" value="Genomic_DNA"/>
</dbReference>
<name>A0A8J8BA76_9ACTN</name>
<protein>
    <recommendedName>
        <fullName evidence="4 14">Acetolactate synthase</fullName>
        <ecNumber evidence="4 14">2.2.1.6</ecNumber>
    </recommendedName>
</protein>
<evidence type="ECO:0000256" key="15">
    <source>
        <dbReference type="SAM" id="MobiDB-lite"/>
    </source>
</evidence>
<feature type="domain" description="Thiamine pyrophosphate enzyme central" evidence="16">
    <location>
        <begin position="219"/>
        <end position="354"/>
    </location>
</feature>
<evidence type="ECO:0000256" key="3">
    <source>
        <dbReference type="ARBA" id="ARBA00007812"/>
    </source>
</evidence>
<dbReference type="UniPathway" id="UPA00047">
    <property type="reaction ID" value="UER00055"/>
</dbReference>
<keyword evidence="11 14" id="KW-0786">Thiamine pyrophosphate</keyword>
<dbReference type="InterPro" id="IPR045229">
    <property type="entry name" value="TPP_enz"/>
</dbReference>
<evidence type="ECO:0000256" key="8">
    <source>
        <dbReference type="ARBA" id="ARBA00022723"/>
    </source>
</evidence>
<evidence type="ECO:0000256" key="9">
    <source>
        <dbReference type="ARBA" id="ARBA00022827"/>
    </source>
</evidence>
<evidence type="ECO:0000256" key="5">
    <source>
        <dbReference type="ARBA" id="ARBA00022605"/>
    </source>
</evidence>
<dbReference type="CDD" id="cd07035">
    <property type="entry name" value="TPP_PYR_POX_like"/>
    <property type="match status" value="1"/>
</dbReference>
<comment type="cofactor">
    <cofactor evidence="14">
        <name>Mg(2+)</name>
        <dbReference type="ChEBI" id="CHEBI:18420"/>
    </cofactor>
    <text evidence="14">Binds 1 Mg(2+) ion per subunit.</text>
</comment>
<keyword evidence="12 14" id="KW-0100">Branched-chain amino acid biosynthesis</keyword>
<dbReference type="InterPro" id="IPR029061">
    <property type="entry name" value="THDP-binding"/>
</dbReference>
<evidence type="ECO:0000256" key="11">
    <source>
        <dbReference type="ARBA" id="ARBA00023052"/>
    </source>
</evidence>
<evidence type="ECO:0000256" key="14">
    <source>
        <dbReference type="RuleBase" id="RU003591"/>
    </source>
</evidence>
<comment type="catalytic activity">
    <reaction evidence="13 14">
        <text>2 pyruvate + H(+) = (2S)-2-acetolactate + CO2</text>
        <dbReference type="Rhea" id="RHEA:25249"/>
        <dbReference type="ChEBI" id="CHEBI:15361"/>
        <dbReference type="ChEBI" id="CHEBI:15378"/>
        <dbReference type="ChEBI" id="CHEBI:16526"/>
        <dbReference type="ChEBI" id="CHEBI:58476"/>
        <dbReference type="EC" id="2.2.1.6"/>
    </reaction>
</comment>
<dbReference type="GO" id="GO:0005948">
    <property type="term" value="C:acetolactate synthase complex"/>
    <property type="evidence" value="ECO:0007669"/>
    <property type="project" value="TreeGrafter"/>
</dbReference>
<evidence type="ECO:0000256" key="4">
    <source>
        <dbReference type="ARBA" id="ARBA00013145"/>
    </source>
</evidence>
<dbReference type="PANTHER" id="PTHR18968:SF13">
    <property type="entry name" value="ACETOLACTATE SYNTHASE CATALYTIC SUBUNIT, MITOCHONDRIAL"/>
    <property type="match status" value="1"/>
</dbReference>
<evidence type="ECO:0000256" key="1">
    <source>
        <dbReference type="ARBA" id="ARBA00004974"/>
    </source>
</evidence>
<comment type="similarity">
    <text evidence="3 14">Belongs to the TPP enzyme family.</text>
</comment>
<sequence length="618" mass="65078">MTEQARAAAPGSQPHSHGSQRAATPGVPMTGAQALIRALEESGVDTIFGYPGGAILPAYDPLLDSARLRHILVRHEQGAGHAATGYAQATGRVGVCMATSGPGATNLVTPIADAHMDSVPIVAITGQVSSSLIGTDGFQEADICGITMPITKHNFLVTRPQDIARTIAEAFHIAATGRPGPVLVDIAKDAMQATTTFRWPVEMDLPGYRPVSKPHAKQIREAARMIVESRRPVLYVGGGVLKARATAQLRVLAELTGAPVVTTLMARGAFPDSHALHLGMPGMHGTVAAVTALQKSDLIIALGARFDDRVTGKLSSFAPDAKVVHADIDPAEISKNRVADVPIVGDCGEVITDLATAVRAEHAAGRAGDYAAWWSMLDAWRTKYPLGYETVKGSLAPQYVIERIGRIAGPEAIYTAGVGQHQMWAAQFINYENPGTFLNSGGAGTMGYALPAAMGAKAGRPDATVWAIDGDGCFQMTNQELATCAINDIPIKVAVINNGTLGMVRQWQTLFYNQRYSNTTLDAGPGVSAAGGAAVPRRVPDFVKLAEAYGCVGLRCESPDQVDATIEKAMAINDAPVVVDFVVHQDAMVWPMVPAGVSNDEILAARGMRPVFDGGDDE</sequence>
<dbReference type="FunFam" id="3.40.50.970:FF:000007">
    <property type="entry name" value="Acetolactate synthase"/>
    <property type="match status" value="1"/>
</dbReference>
<gene>
    <name evidence="19" type="ORF">KGA66_01945</name>
</gene>
<dbReference type="Gene3D" id="3.40.50.970">
    <property type="match status" value="2"/>
</dbReference>
<dbReference type="InterPro" id="IPR012846">
    <property type="entry name" value="Acetolactate_synth_lsu"/>
</dbReference>
<dbReference type="Proteomes" id="UP000677913">
    <property type="component" value="Unassembled WGS sequence"/>
</dbReference>
<dbReference type="SUPFAM" id="SSF52467">
    <property type="entry name" value="DHS-like NAD/FAD-binding domain"/>
    <property type="match status" value="1"/>
</dbReference>
<dbReference type="InterPro" id="IPR012001">
    <property type="entry name" value="Thiamin_PyroP_enz_TPP-bd_dom"/>
</dbReference>
<dbReference type="PANTHER" id="PTHR18968">
    <property type="entry name" value="THIAMINE PYROPHOSPHATE ENZYMES"/>
    <property type="match status" value="1"/>
</dbReference>
<dbReference type="GO" id="GO:0030976">
    <property type="term" value="F:thiamine pyrophosphate binding"/>
    <property type="evidence" value="ECO:0007669"/>
    <property type="project" value="UniProtKB-UniRule"/>
</dbReference>
<keyword evidence="6" id="KW-0285">Flavoprotein</keyword>
<evidence type="ECO:0000259" key="17">
    <source>
        <dbReference type="Pfam" id="PF02775"/>
    </source>
</evidence>
<dbReference type="EC" id="2.2.1.6" evidence="4 14"/>
<dbReference type="Pfam" id="PF00205">
    <property type="entry name" value="TPP_enzyme_M"/>
    <property type="match status" value="1"/>
</dbReference>
<dbReference type="GO" id="GO:0000287">
    <property type="term" value="F:magnesium ion binding"/>
    <property type="evidence" value="ECO:0007669"/>
    <property type="project" value="UniProtKB-UniRule"/>
</dbReference>
<dbReference type="Pfam" id="PF02775">
    <property type="entry name" value="TPP_enzyme_C"/>
    <property type="match status" value="1"/>
</dbReference>
<dbReference type="InterPro" id="IPR000399">
    <property type="entry name" value="TPP-bd_CS"/>
</dbReference>
<evidence type="ECO:0000256" key="13">
    <source>
        <dbReference type="ARBA" id="ARBA00048670"/>
    </source>
</evidence>
<reference evidence="19" key="1">
    <citation type="submission" date="2021-04" db="EMBL/GenBank/DDBJ databases">
        <title>Genome based classification of Actinospica acidithermotolerans sp. nov., an actinobacterium isolated from an Indonesian hot spring.</title>
        <authorList>
            <person name="Kusuma A.B."/>
            <person name="Putra K.E."/>
            <person name="Nafisah S."/>
            <person name="Loh J."/>
            <person name="Nouioui I."/>
            <person name="Goodfellow M."/>
        </authorList>
    </citation>
    <scope>NUCLEOTIDE SEQUENCE</scope>
    <source>
        <strain evidence="19">DSM 45618</strain>
    </source>
</reference>
<evidence type="ECO:0000259" key="16">
    <source>
        <dbReference type="Pfam" id="PF00205"/>
    </source>
</evidence>
<comment type="cofactor">
    <cofactor evidence="14">
        <name>thiamine diphosphate</name>
        <dbReference type="ChEBI" id="CHEBI:58937"/>
    </cofactor>
    <text evidence="14">Binds 1 thiamine pyrophosphate per subunit.</text>
</comment>
<dbReference type="SUPFAM" id="SSF52518">
    <property type="entry name" value="Thiamin diphosphate-binding fold (THDP-binding)"/>
    <property type="match status" value="2"/>
</dbReference>
<comment type="pathway">
    <text evidence="2 14">Amino-acid biosynthesis; L-valine biosynthesis; L-valine from pyruvate: step 1/4.</text>
</comment>
<dbReference type="UniPathway" id="UPA00049">
    <property type="reaction ID" value="UER00059"/>
</dbReference>
<feature type="domain" description="Thiamine pyrophosphate enzyme N-terminal TPP-binding" evidence="18">
    <location>
        <begin position="29"/>
        <end position="144"/>
    </location>
</feature>
<dbReference type="RefSeq" id="WP_211463812.1">
    <property type="nucleotide sequence ID" value="NZ_JAGSXH010000004.1"/>
</dbReference>
<evidence type="ECO:0000313" key="19">
    <source>
        <dbReference type="EMBL" id="MBS2961793.1"/>
    </source>
</evidence>
<dbReference type="GO" id="GO:0050660">
    <property type="term" value="F:flavin adenine dinucleotide binding"/>
    <property type="evidence" value="ECO:0007669"/>
    <property type="project" value="InterPro"/>
</dbReference>
<dbReference type="PROSITE" id="PS00187">
    <property type="entry name" value="TPP_ENZYMES"/>
    <property type="match status" value="1"/>
</dbReference>
<dbReference type="Pfam" id="PF02776">
    <property type="entry name" value="TPP_enzyme_N"/>
    <property type="match status" value="1"/>
</dbReference>
<dbReference type="FunFam" id="3.40.50.1220:FF:000008">
    <property type="entry name" value="Acetolactate synthase"/>
    <property type="match status" value="1"/>
</dbReference>
<dbReference type="AlphaFoldDB" id="A0A8J8BA76"/>
<keyword evidence="8 14" id="KW-0479">Metal-binding</keyword>
<dbReference type="Gene3D" id="3.40.50.1220">
    <property type="entry name" value="TPP-binding domain"/>
    <property type="match status" value="1"/>
</dbReference>
<evidence type="ECO:0000256" key="12">
    <source>
        <dbReference type="ARBA" id="ARBA00023304"/>
    </source>
</evidence>
<keyword evidence="7 14" id="KW-0808">Transferase</keyword>
<comment type="caution">
    <text evidence="19">The sequence shown here is derived from an EMBL/GenBank/DDBJ whole genome shotgun (WGS) entry which is preliminary data.</text>
</comment>
<dbReference type="InterPro" id="IPR012000">
    <property type="entry name" value="Thiamin_PyroP_enz_cen_dom"/>
</dbReference>
<dbReference type="InterPro" id="IPR039368">
    <property type="entry name" value="AHAS_TPP"/>
</dbReference>
<dbReference type="NCBIfam" id="TIGR00118">
    <property type="entry name" value="acolac_lg"/>
    <property type="match status" value="1"/>
</dbReference>
<keyword evidence="10 14" id="KW-0460">Magnesium</keyword>
<dbReference type="NCBIfam" id="NF005860">
    <property type="entry name" value="PRK07789.1"/>
    <property type="match status" value="1"/>
</dbReference>